<sequence length="42" mass="4256">MAATAGEESGVGSSSEGTPSTSPPYWDIDDDDDGRVISILAV</sequence>
<evidence type="ECO:0000256" key="1">
    <source>
        <dbReference type="SAM" id="MobiDB-lite"/>
    </source>
</evidence>
<feature type="region of interest" description="Disordered" evidence="1">
    <location>
        <begin position="1"/>
        <end position="33"/>
    </location>
</feature>
<dbReference type="EMBL" id="BTGU01013621">
    <property type="protein sequence ID" value="GMN74830.1"/>
    <property type="molecule type" value="Genomic_DNA"/>
</dbReference>
<evidence type="ECO:0000313" key="3">
    <source>
        <dbReference type="EMBL" id="GMN74830.1"/>
    </source>
</evidence>
<reference evidence="2" key="1">
    <citation type="submission" date="2023-07" db="EMBL/GenBank/DDBJ databases">
        <title>draft genome sequence of fig (Ficus carica).</title>
        <authorList>
            <person name="Takahashi T."/>
            <person name="Nishimura K."/>
        </authorList>
    </citation>
    <scope>NUCLEOTIDE SEQUENCE</scope>
</reference>
<comment type="caution">
    <text evidence="2">The sequence shown here is derived from an EMBL/GenBank/DDBJ whole genome shotgun (WGS) entry which is preliminary data.</text>
</comment>
<keyword evidence="4" id="KW-1185">Reference proteome</keyword>
<evidence type="ECO:0000313" key="4">
    <source>
        <dbReference type="Proteomes" id="UP001187192"/>
    </source>
</evidence>
<feature type="compositionally biased region" description="Low complexity" evidence="1">
    <location>
        <begin position="1"/>
        <end position="24"/>
    </location>
</feature>
<name>A0AA88DFN5_FICCA</name>
<dbReference type="AlphaFoldDB" id="A0AA88DFN5"/>
<protein>
    <submittedName>
        <fullName evidence="2">Uncharacterized protein</fullName>
    </submittedName>
</protein>
<dbReference type="Proteomes" id="UP001187192">
    <property type="component" value="Unassembled WGS sequence"/>
</dbReference>
<gene>
    <name evidence="2" type="ORF">TIFTF001_022612</name>
    <name evidence="3" type="ORF">TIFTF001_053928</name>
</gene>
<accession>A0AA88DFN5</accession>
<proteinExistence type="predicted"/>
<organism evidence="2 4">
    <name type="scientific">Ficus carica</name>
    <name type="common">Common fig</name>
    <dbReference type="NCBI Taxonomy" id="3494"/>
    <lineage>
        <taxon>Eukaryota</taxon>
        <taxon>Viridiplantae</taxon>
        <taxon>Streptophyta</taxon>
        <taxon>Embryophyta</taxon>
        <taxon>Tracheophyta</taxon>
        <taxon>Spermatophyta</taxon>
        <taxon>Magnoliopsida</taxon>
        <taxon>eudicotyledons</taxon>
        <taxon>Gunneridae</taxon>
        <taxon>Pentapetalae</taxon>
        <taxon>rosids</taxon>
        <taxon>fabids</taxon>
        <taxon>Rosales</taxon>
        <taxon>Moraceae</taxon>
        <taxon>Ficeae</taxon>
        <taxon>Ficus</taxon>
    </lineage>
</organism>
<evidence type="ECO:0000313" key="2">
    <source>
        <dbReference type="EMBL" id="GMN53487.1"/>
    </source>
</evidence>
<dbReference type="EMBL" id="BTGU01000046">
    <property type="protein sequence ID" value="GMN53487.1"/>
    <property type="molecule type" value="Genomic_DNA"/>
</dbReference>